<proteinExistence type="predicted"/>
<dbReference type="InterPro" id="IPR005645">
    <property type="entry name" value="FSH-like_dom"/>
</dbReference>
<evidence type="ECO:0000313" key="3">
    <source>
        <dbReference type="Proteomes" id="UP000011058"/>
    </source>
</evidence>
<dbReference type="eggNOG" id="COG0400">
    <property type="taxonomic scope" value="Bacteria"/>
</dbReference>
<dbReference type="HOGENOM" id="CLU_110251_0_0_10"/>
<dbReference type="SUPFAM" id="SSF53474">
    <property type="entry name" value="alpha/beta-Hydrolases"/>
    <property type="match status" value="1"/>
</dbReference>
<dbReference type="RefSeq" id="WP_015332181.1">
    <property type="nucleotide sequence ID" value="NC_020054.1"/>
</dbReference>
<keyword evidence="3" id="KW-1185">Reference proteome</keyword>
<dbReference type="STRING" id="1166018.FAES_3073"/>
<dbReference type="Proteomes" id="UP000011058">
    <property type="component" value="Chromosome"/>
</dbReference>
<reference evidence="2 3" key="1">
    <citation type="journal article" date="2012" name="J. Bacteriol.">
        <title>Genome Sequence of Fibrella aestuarina BUZ 2T, a Filamentous Marine Bacterium.</title>
        <authorList>
            <person name="Filippini M."/>
            <person name="Qi W."/>
            <person name="Blom J."/>
            <person name="Goesmann A."/>
            <person name="Smits T.H."/>
            <person name="Bagheri H.C."/>
        </authorList>
    </citation>
    <scope>NUCLEOTIDE SEQUENCE [LARGE SCALE GENOMIC DNA]</scope>
    <source>
        <strain evidence="3">BUZ 2T</strain>
    </source>
</reference>
<dbReference type="AlphaFoldDB" id="I0KAC9"/>
<dbReference type="Pfam" id="PF03959">
    <property type="entry name" value="FSH1"/>
    <property type="match status" value="1"/>
</dbReference>
<feature type="domain" description="Serine hydrolase" evidence="1">
    <location>
        <begin position="79"/>
        <end position="217"/>
    </location>
</feature>
<accession>I0KAC9</accession>
<name>I0KAC9_9BACT</name>
<gene>
    <name evidence="2" type="ORF">FAES_3073</name>
</gene>
<sequence>MAQEHTLTVARTARYYILGGMPLDGNSPGTLPATTKHVWFVLHGYGQLAQYFIRRFDVVANDETVVVAPEGLSRLYLNGEFSKVGASWITREARDHEITDYVTYLDQLYDRLLGDLEPGTFTVTLLGFSQGAATACRWLNASDRLRVDRLILWAGFFPNGLSDVIDLGKLANVPVQYVYGEQDEYIEQMPDSAAYLRQLQTELPRLELIPFAGKHTVERSVLTTLLG</sequence>
<organism evidence="2 3">
    <name type="scientific">Fibrella aestuarina BUZ 2</name>
    <dbReference type="NCBI Taxonomy" id="1166018"/>
    <lineage>
        <taxon>Bacteria</taxon>
        <taxon>Pseudomonadati</taxon>
        <taxon>Bacteroidota</taxon>
        <taxon>Cytophagia</taxon>
        <taxon>Cytophagales</taxon>
        <taxon>Spirosomataceae</taxon>
        <taxon>Fibrella</taxon>
    </lineage>
</organism>
<dbReference type="KEGG" id="fae:FAES_3073"/>
<dbReference type="OrthoDB" id="595091at2"/>
<evidence type="ECO:0000313" key="2">
    <source>
        <dbReference type="EMBL" id="CCH01082.1"/>
    </source>
</evidence>
<evidence type="ECO:0000259" key="1">
    <source>
        <dbReference type="Pfam" id="PF03959"/>
    </source>
</evidence>
<dbReference type="EMBL" id="HE796683">
    <property type="protein sequence ID" value="CCH01082.1"/>
    <property type="molecule type" value="Genomic_DNA"/>
</dbReference>
<dbReference type="Gene3D" id="3.40.50.1820">
    <property type="entry name" value="alpha/beta hydrolase"/>
    <property type="match status" value="1"/>
</dbReference>
<protein>
    <recommendedName>
        <fullName evidence="1">Serine hydrolase domain-containing protein</fullName>
    </recommendedName>
</protein>
<dbReference type="InterPro" id="IPR029058">
    <property type="entry name" value="AB_hydrolase_fold"/>
</dbReference>